<evidence type="ECO:0000313" key="3">
    <source>
        <dbReference type="Proteomes" id="UP000237000"/>
    </source>
</evidence>
<dbReference type="InParanoid" id="A0A2P5CPM5"/>
<comment type="caution">
    <text evidence="2">The sequence shown here is derived from an EMBL/GenBank/DDBJ whole genome shotgun (WGS) entry which is preliminary data.</text>
</comment>
<accession>A0A2P5CPM5</accession>
<organism evidence="2 3">
    <name type="scientific">Trema orientale</name>
    <name type="common">Charcoal tree</name>
    <name type="synonym">Celtis orientalis</name>
    <dbReference type="NCBI Taxonomy" id="63057"/>
    <lineage>
        <taxon>Eukaryota</taxon>
        <taxon>Viridiplantae</taxon>
        <taxon>Streptophyta</taxon>
        <taxon>Embryophyta</taxon>
        <taxon>Tracheophyta</taxon>
        <taxon>Spermatophyta</taxon>
        <taxon>Magnoliopsida</taxon>
        <taxon>eudicotyledons</taxon>
        <taxon>Gunneridae</taxon>
        <taxon>Pentapetalae</taxon>
        <taxon>rosids</taxon>
        <taxon>fabids</taxon>
        <taxon>Rosales</taxon>
        <taxon>Cannabaceae</taxon>
        <taxon>Trema</taxon>
    </lineage>
</organism>
<evidence type="ECO:0000256" key="1">
    <source>
        <dbReference type="SAM" id="MobiDB-lite"/>
    </source>
</evidence>
<dbReference type="AlphaFoldDB" id="A0A2P5CPM5"/>
<dbReference type="Proteomes" id="UP000237000">
    <property type="component" value="Unassembled WGS sequence"/>
</dbReference>
<name>A0A2P5CPM5_TREOI</name>
<proteinExistence type="predicted"/>
<reference evidence="3" key="1">
    <citation type="submission" date="2016-06" db="EMBL/GenBank/DDBJ databases">
        <title>Parallel loss of symbiosis genes in relatives of nitrogen-fixing non-legume Parasponia.</title>
        <authorList>
            <person name="Van Velzen R."/>
            <person name="Holmer R."/>
            <person name="Bu F."/>
            <person name="Rutten L."/>
            <person name="Van Zeijl A."/>
            <person name="Liu W."/>
            <person name="Santuari L."/>
            <person name="Cao Q."/>
            <person name="Sharma T."/>
            <person name="Shen D."/>
            <person name="Roswanjaya Y."/>
            <person name="Wardhani T."/>
            <person name="Kalhor M.S."/>
            <person name="Jansen J."/>
            <person name="Van den Hoogen J."/>
            <person name="Gungor B."/>
            <person name="Hartog M."/>
            <person name="Hontelez J."/>
            <person name="Verver J."/>
            <person name="Yang W.-C."/>
            <person name="Schijlen E."/>
            <person name="Repin R."/>
            <person name="Schilthuizen M."/>
            <person name="Schranz E."/>
            <person name="Heidstra R."/>
            <person name="Miyata K."/>
            <person name="Fedorova E."/>
            <person name="Kohlen W."/>
            <person name="Bisseling T."/>
            <person name="Smit S."/>
            <person name="Geurts R."/>
        </authorList>
    </citation>
    <scope>NUCLEOTIDE SEQUENCE [LARGE SCALE GENOMIC DNA]</scope>
    <source>
        <strain evidence="3">cv. RG33-2</strain>
    </source>
</reference>
<evidence type="ECO:0000313" key="2">
    <source>
        <dbReference type="EMBL" id="PON62962.1"/>
    </source>
</evidence>
<gene>
    <name evidence="2" type="ORF">TorRG33x02_277880</name>
</gene>
<protein>
    <submittedName>
        <fullName evidence="2">Uncharacterized protein</fullName>
    </submittedName>
</protein>
<sequence>MNDQMLGDHELRGAAAGVFNGGFSKADGTRVDGADLGLAKNLVGGISKVARTRVDGADLGLAKSLPAPPSTSRDSDPHDHGYKIINSLVVDASRDAPRTMRFMNKSVDLSKLSLLFDQICRYSEMEADGQFRRRTELAPDQGQRNFCIGSNKCNNKVIVTYLAYRLLLEEIINSSLHNNKIHCYNRCKLRVSIQAKVLLDEDFEVLVGDFCLAKLVDAGKTNVIT</sequence>
<feature type="region of interest" description="Disordered" evidence="1">
    <location>
        <begin position="60"/>
        <end position="80"/>
    </location>
</feature>
<keyword evidence="3" id="KW-1185">Reference proteome</keyword>
<dbReference type="EMBL" id="JXTC01000342">
    <property type="protein sequence ID" value="PON62962.1"/>
    <property type="molecule type" value="Genomic_DNA"/>
</dbReference>